<accession>A0A6S7AGN2</accession>
<sequence length="207" mass="22345">MTLDEYFAAIDAPGFAALGLLPRDRVIDLTEAMQGHPVVDLLQGQVLDDPETSNHHLLLARAPLTGRVLYLTHDGDSRVVFDSLADFVAAARQAGEQEREVQELHPDTSPLVDGQPPLGGLIRELLQQESGVDVVLTLIPSLDLGDLALLETLARDDDFFLGEAVAMAIEKRPSKALRAIAALCQAHPHIQVSKAGTRALRRIDALG</sequence>
<organism evidence="1 2">
    <name type="scientific">Achromobacter deleyi</name>
    <dbReference type="NCBI Taxonomy" id="1353891"/>
    <lineage>
        <taxon>Bacteria</taxon>
        <taxon>Pseudomonadati</taxon>
        <taxon>Pseudomonadota</taxon>
        <taxon>Betaproteobacteria</taxon>
        <taxon>Burkholderiales</taxon>
        <taxon>Alcaligenaceae</taxon>
        <taxon>Achromobacter</taxon>
    </lineage>
</organism>
<proteinExistence type="predicted"/>
<evidence type="ECO:0000313" key="1">
    <source>
        <dbReference type="EMBL" id="CAB3731465.1"/>
    </source>
</evidence>
<dbReference type="EMBL" id="CADIJO010000021">
    <property type="protein sequence ID" value="CAB3731465.1"/>
    <property type="molecule type" value="Genomic_DNA"/>
</dbReference>
<protein>
    <submittedName>
        <fullName evidence="1">Uncharacterized protein</fullName>
    </submittedName>
</protein>
<name>A0A6S7AGN2_9BURK</name>
<gene>
    <name evidence="1" type="ORF">LMG3458_04886</name>
</gene>
<dbReference type="Proteomes" id="UP000494111">
    <property type="component" value="Unassembled WGS sequence"/>
</dbReference>
<dbReference type="AlphaFoldDB" id="A0A6S7AGN2"/>
<dbReference type="RefSeq" id="WP_175193280.1">
    <property type="nucleotide sequence ID" value="NZ_CADIJO010000021.1"/>
</dbReference>
<evidence type="ECO:0000313" key="2">
    <source>
        <dbReference type="Proteomes" id="UP000494111"/>
    </source>
</evidence>
<reference evidence="1 2" key="1">
    <citation type="submission" date="2020-04" db="EMBL/GenBank/DDBJ databases">
        <authorList>
            <person name="De Canck E."/>
        </authorList>
    </citation>
    <scope>NUCLEOTIDE SEQUENCE [LARGE SCALE GENOMIC DNA]</scope>
    <source>
        <strain evidence="1 2">LMG 3458</strain>
    </source>
</reference>